<reference evidence="8 9" key="1">
    <citation type="submission" date="2024-07" db="EMBL/GenBank/DDBJ databases">
        <title>Draft sequence of the Neodothiora populina.</title>
        <authorList>
            <person name="Drown D.D."/>
            <person name="Schuette U.S."/>
            <person name="Buechlein A.B."/>
            <person name="Rusch D.R."/>
            <person name="Winton L.W."/>
            <person name="Adams G.A."/>
        </authorList>
    </citation>
    <scope>NUCLEOTIDE SEQUENCE [LARGE SCALE GENOMIC DNA]</scope>
    <source>
        <strain evidence="8 9">CPC 39397</strain>
    </source>
</reference>
<accession>A0ABR3PDY8</accession>
<protein>
    <recommendedName>
        <fullName evidence="7">Rhodopsin domain-containing protein</fullName>
    </recommendedName>
</protein>
<evidence type="ECO:0000256" key="6">
    <source>
        <dbReference type="SAM" id="Phobius"/>
    </source>
</evidence>
<name>A0ABR3PDY8_9PEZI</name>
<gene>
    <name evidence="8" type="ORF">AAFC00_000736</name>
</gene>
<keyword evidence="4 6" id="KW-0472">Membrane</keyword>
<dbReference type="EMBL" id="JBFMKM010000009">
    <property type="protein sequence ID" value="KAL1304336.1"/>
    <property type="molecule type" value="Genomic_DNA"/>
</dbReference>
<keyword evidence="2 6" id="KW-0812">Transmembrane</keyword>
<evidence type="ECO:0000259" key="7">
    <source>
        <dbReference type="Pfam" id="PF20684"/>
    </source>
</evidence>
<feature type="domain" description="Rhodopsin" evidence="7">
    <location>
        <begin position="46"/>
        <end position="297"/>
    </location>
</feature>
<comment type="similarity">
    <text evidence="5">Belongs to the SAT4 family.</text>
</comment>
<keyword evidence="9" id="KW-1185">Reference proteome</keyword>
<feature type="transmembrane region" description="Helical" evidence="6">
    <location>
        <begin position="201"/>
        <end position="225"/>
    </location>
</feature>
<organism evidence="8 9">
    <name type="scientific">Neodothiora populina</name>
    <dbReference type="NCBI Taxonomy" id="2781224"/>
    <lineage>
        <taxon>Eukaryota</taxon>
        <taxon>Fungi</taxon>
        <taxon>Dikarya</taxon>
        <taxon>Ascomycota</taxon>
        <taxon>Pezizomycotina</taxon>
        <taxon>Dothideomycetes</taxon>
        <taxon>Dothideomycetidae</taxon>
        <taxon>Dothideales</taxon>
        <taxon>Dothioraceae</taxon>
        <taxon>Neodothiora</taxon>
    </lineage>
</organism>
<dbReference type="InterPro" id="IPR052337">
    <property type="entry name" value="SAT4-like"/>
</dbReference>
<comment type="subcellular location">
    <subcellularLocation>
        <location evidence="1">Membrane</location>
        <topology evidence="1">Multi-pass membrane protein</topology>
    </subcellularLocation>
</comment>
<evidence type="ECO:0000256" key="2">
    <source>
        <dbReference type="ARBA" id="ARBA00022692"/>
    </source>
</evidence>
<evidence type="ECO:0000256" key="5">
    <source>
        <dbReference type="ARBA" id="ARBA00038359"/>
    </source>
</evidence>
<proteinExistence type="inferred from homology"/>
<evidence type="ECO:0000313" key="9">
    <source>
        <dbReference type="Proteomes" id="UP001562354"/>
    </source>
</evidence>
<evidence type="ECO:0000256" key="3">
    <source>
        <dbReference type="ARBA" id="ARBA00022989"/>
    </source>
</evidence>
<sequence length="427" mass="47066">MTPPPHPPHTLGWVYNLDHVPETSDAGQIITIAVVFPVIAVLISGLRLATRMAASRVGWDDIFITLSAVSLAEPTARSDMKLTVYSKLLGIGYSATSIYQTRWGLGLQTRDFPPENLVRFSRVQYCGGPQYCLAVLGFKLSLLFSYLRVAGFNRAYAVTINVVIVAVIISQVIFAILLSAACHPISKQWNPALPGECIDTLATYFALGGTSLTWDLIIIVLPLPIVRRLQLDRQNKMALGVVYGLGFFVTVVQAIRMRTVAKLANYVESEAIIEWSIVEMNLGVIVACVPALAPLLRHCSKQVVQTSRSKLASISPSKFGSGHGSEHISEVATKVGTQSRASRKMADTEGFELYSWNGERHVWHDANARPGSDRKLLSTLTRSRGDRDDELDGINDVEKKQQQQQNDRIHVRLEVTVQQREDGKGGM</sequence>
<evidence type="ECO:0000256" key="1">
    <source>
        <dbReference type="ARBA" id="ARBA00004141"/>
    </source>
</evidence>
<evidence type="ECO:0000256" key="4">
    <source>
        <dbReference type="ARBA" id="ARBA00023136"/>
    </source>
</evidence>
<feature type="transmembrane region" description="Helical" evidence="6">
    <location>
        <begin position="155"/>
        <end position="181"/>
    </location>
</feature>
<dbReference type="InterPro" id="IPR049326">
    <property type="entry name" value="Rhodopsin_dom_fungi"/>
</dbReference>
<dbReference type="Pfam" id="PF20684">
    <property type="entry name" value="Fung_rhodopsin"/>
    <property type="match status" value="1"/>
</dbReference>
<feature type="transmembrane region" description="Helical" evidence="6">
    <location>
        <begin position="26"/>
        <end position="46"/>
    </location>
</feature>
<dbReference type="PANTHER" id="PTHR33048:SF64">
    <property type="entry name" value="INTEGRAL MEMBRANE PROTEIN"/>
    <property type="match status" value="1"/>
</dbReference>
<comment type="caution">
    <text evidence="8">The sequence shown here is derived from an EMBL/GenBank/DDBJ whole genome shotgun (WGS) entry which is preliminary data.</text>
</comment>
<dbReference type="RefSeq" id="XP_069200611.1">
    <property type="nucleotide sequence ID" value="XM_069348408.1"/>
</dbReference>
<feature type="transmembrane region" description="Helical" evidence="6">
    <location>
        <begin position="237"/>
        <end position="255"/>
    </location>
</feature>
<dbReference type="GeneID" id="95974439"/>
<keyword evidence="3 6" id="KW-1133">Transmembrane helix</keyword>
<dbReference type="PANTHER" id="PTHR33048">
    <property type="entry name" value="PTH11-LIKE INTEGRAL MEMBRANE PROTEIN (AFU_ORTHOLOGUE AFUA_5G11245)"/>
    <property type="match status" value="1"/>
</dbReference>
<feature type="transmembrane region" description="Helical" evidence="6">
    <location>
        <begin position="275"/>
        <end position="296"/>
    </location>
</feature>
<evidence type="ECO:0000313" key="8">
    <source>
        <dbReference type="EMBL" id="KAL1304336.1"/>
    </source>
</evidence>
<dbReference type="Proteomes" id="UP001562354">
    <property type="component" value="Unassembled WGS sequence"/>
</dbReference>